<evidence type="ECO:0000313" key="4">
    <source>
        <dbReference type="EMBL" id="KAF2169775.1"/>
    </source>
</evidence>
<protein>
    <recommendedName>
        <fullName evidence="3">Ketoreductase domain-containing protein</fullName>
    </recommendedName>
</protein>
<dbReference type="PANTHER" id="PTHR42760">
    <property type="entry name" value="SHORT-CHAIN DEHYDROGENASES/REDUCTASES FAMILY MEMBER"/>
    <property type="match status" value="1"/>
</dbReference>
<dbReference type="FunFam" id="3.40.50.720:FF:000084">
    <property type="entry name" value="Short-chain dehydrogenase reductase"/>
    <property type="match status" value="1"/>
</dbReference>
<comment type="similarity">
    <text evidence="1">Belongs to the short-chain dehydrogenases/reductases (SDR) family.</text>
</comment>
<dbReference type="PRINTS" id="PR00080">
    <property type="entry name" value="SDRFAMILY"/>
</dbReference>
<dbReference type="Pfam" id="PF13561">
    <property type="entry name" value="adh_short_C2"/>
    <property type="match status" value="1"/>
</dbReference>
<sequence>MELQGKVALVTGASRGIGAQIAEELAKRGADLFLTWTPTSGGKERAAKVIEKIKALSPNTTIQGTAVDLSLPESPAQVIEAFLQHFAKIDILINNAGTDLLGAIADTTLIDYNRVMDLNLRGPFFLTQAAHPHLRAPARIINISSIAARSGFPIGCVYSMSKAGLEGMTRSMAKAYGADGTTVNAVAPGVVETDMLGKWEKEWIAEDAAMTPVQRRTGQPDDVAQIVAWLAGEGSRWVSGQTINACGAVTMI</sequence>
<dbReference type="RefSeq" id="XP_033670664.1">
    <property type="nucleotide sequence ID" value="XM_033805269.1"/>
</dbReference>
<dbReference type="InterPro" id="IPR002347">
    <property type="entry name" value="SDR_fam"/>
</dbReference>
<organism evidence="4 5">
    <name type="scientific">Zasmidium cellare ATCC 36951</name>
    <dbReference type="NCBI Taxonomy" id="1080233"/>
    <lineage>
        <taxon>Eukaryota</taxon>
        <taxon>Fungi</taxon>
        <taxon>Dikarya</taxon>
        <taxon>Ascomycota</taxon>
        <taxon>Pezizomycotina</taxon>
        <taxon>Dothideomycetes</taxon>
        <taxon>Dothideomycetidae</taxon>
        <taxon>Mycosphaerellales</taxon>
        <taxon>Mycosphaerellaceae</taxon>
        <taxon>Zasmidium</taxon>
    </lineage>
</organism>
<dbReference type="EMBL" id="ML993587">
    <property type="protein sequence ID" value="KAF2169775.1"/>
    <property type="molecule type" value="Genomic_DNA"/>
</dbReference>
<dbReference type="GO" id="GO:0006633">
    <property type="term" value="P:fatty acid biosynthetic process"/>
    <property type="evidence" value="ECO:0007669"/>
    <property type="project" value="TreeGrafter"/>
</dbReference>
<dbReference type="OrthoDB" id="47007at2759"/>
<accession>A0A6A6CRS4</accession>
<feature type="domain" description="Ketoreductase" evidence="3">
    <location>
        <begin position="6"/>
        <end position="189"/>
    </location>
</feature>
<dbReference type="PROSITE" id="PS00061">
    <property type="entry name" value="ADH_SHORT"/>
    <property type="match status" value="1"/>
</dbReference>
<dbReference type="GO" id="GO:0048038">
    <property type="term" value="F:quinone binding"/>
    <property type="evidence" value="ECO:0007669"/>
    <property type="project" value="TreeGrafter"/>
</dbReference>
<evidence type="ECO:0000313" key="5">
    <source>
        <dbReference type="Proteomes" id="UP000799537"/>
    </source>
</evidence>
<keyword evidence="2" id="KW-0521">NADP</keyword>
<dbReference type="PANTHER" id="PTHR42760:SF76">
    <property type="entry name" value="CHAIN OXIDOREDUCTASE_DEHYDROGENASE, PUTATIVE-RELATED"/>
    <property type="match status" value="1"/>
</dbReference>
<evidence type="ECO:0000256" key="1">
    <source>
        <dbReference type="ARBA" id="ARBA00006484"/>
    </source>
</evidence>
<proteinExistence type="inferred from homology"/>
<dbReference type="SUPFAM" id="SSF51735">
    <property type="entry name" value="NAD(P)-binding Rossmann-fold domains"/>
    <property type="match status" value="1"/>
</dbReference>
<evidence type="ECO:0000259" key="3">
    <source>
        <dbReference type="SMART" id="SM00822"/>
    </source>
</evidence>
<dbReference type="PRINTS" id="PR00081">
    <property type="entry name" value="GDHRDH"/>
</dbReference>
<evidence type="ECO:0000256" key="2">
    <source>
        <dbReference type="ARBA" id="ARBA00022857"/>
    </source>
</evidence>
<dbReference type="SMART" id="SM00822">
    <property type="entry name" value="PKS_KR"/>
    <property type="match status" value="1"/>
</dbReference>
<reference evidence="4" key="1">
    <citation type="journal article" date="2020" name="Stud. Mycol.">
        <title>101 Dothideomycetes genomes: a test case for predicting lifestyles and emergence of pathogens.</title>
        <authorList>
            <person name="Haridas S."/>
            <person name="Albert R."/>
            <person name="Binder M."/>
            <person name="Bloem J."/>
            <person name="Labutti K."/>
            <person name="Salamov A."/>
            <person name="Andreopoulos B."/>
            <person name="Baker S."/>
            <person name="Barry K."/>
            <person name="Bills G."/>
            <person name="Bluhm B."/>
            <person name="Cannon C."/>
            <person name="Castanera R."/>
            <person name="Culley D."/>
            <person name="Daum C."/>
            <person name="Ezra D."/>
            <person name="Gonzalez J."/>
            <person name="Henrissat B."/>
            <person name="Kuo A."/>
            <person name="Liang C."/>
            <person name="Lipzen A."/>
            <person name="Lutzoni F."/>
            <person name="Magnuson J."/>
            <person name="Mondo S."/>
            <person name="Nolan M."/>
            <person name="Ohm R."/>
            <person name="Pangilinan J."/>
            <person name="Park H.-J."/>
            <person name="Ramirez L."/>
            <person name="Alfaro M."/>
            <person name="Sun H."/>
            <person name="Tritt A."/>
            <person name="Yoshinaga Y."/>
            <person name="Zwiers L.-H."/>
            <person name="Turgeon B."/>
            <person name="Goodwin S."/>
            <person name="Spatafora J."/>
            <person name="Crous P."/>
            <person name="Grigoriev I."/>
        </authorList>
    </citation>
    <scope>NUCLEOTIDE SEQUENCE</scope>
    <source>
        <strain evidence="4">ATCC 36951</strain>
    </source>
</reference>
<dbReference type="Gene3D" id="3.40.50.720">
    <property type="entry name" value="NAD(P)-binding Rossmann-like Domain"/>
    <property type="match status" value="1"/>
</dbReference>
<gene>
    <name evidence="4" type="ORF">M409DRAFT_20189</name>
</gene>
<name>A0A6A6CRS4_ZASCE</name>
<dbReference type="GeneID" id="54558541"/>
<dbReference type="AlphaFoldDB" id="A0A6A6CRS4"/>
<keyword evidence="5" id="KW-1185">Reference proteome</keyword>
<dbReference type="InterPro" id="IPR057326">
    <property type="entry name" value="KR_dom"/>
</dbReference>
<dbReference type="Proteomes" id="UP000799537">
    <property type="component" value="Unassembled WGS sequence"/>
</dbReference>
<dbReference type="InterPro" id="IPR036291">
    <property type="entry name" value="NAD(P)-bd_dom_sf"/>
</dbReference>
<dbReference type="InterPro" id="IPR020904">
    <property type="entry name" value="Sc_DH/Rdtase_CS"/>
</dbReference>
<dbReference type="GO" id="GO:0016616">
    <property type="term" value="F:oxidoreductase activity, acting on the CH-OH group of donors, NAD or NADP as acceptor"/>
    <property type="evidence" value="ECO:0007669"/>
    <property type="project" value="TreeGrafter"/>
</dbReference>